<feature type="active site" description="Proton acceptor; specific for D-alanine" evidence="4">
    <location>
        <position position="37"/>
    </location>
</feature>
<dbReference type="InterPro" id="IPR020622">
    <property type="entry name" value="Ala_racemase_pyridoxalP-BS"/>
</dbReference>
<keyword evidence="3 4" id="KW-0413">Isomerase</keyword>
<protein>
    <recommendedName>
        <fullName evidence="4">Alanine racemase</fullName>
        <ecNumber evidence="4">5.1.1.1</ecNumber>
    </recommendedName>
</protein>
<dbReference type="InterPro" id="IPR029066">
    <property type="entry name" value="PLP-binding_barrel"/>
</dbReference>
<evidence type="ECO:0000256" key="1">
    <source>
        <dbReference type="ARBA" id="ARBA00001933"/>
    </source>
</evidence>
<keyword evidence="2 4" id="KW-0663">Pyridoxal phosphate</keyword>
<dbReference type="GO" id="GO:0008784">
    <property type="term" value="F:alanine racemase activity"/>
    <property type="evidence" value="ECO:0007669"/>
    <property type="project" value="UniProtKB-EC"/>
</dbReference>
<name>A0ABT3X707_9BACL</name>
<accession>A0ABT3X707</accession>
<dbReference type="Pfam" id="PF01168">
    <property type="entry name" value="Ala_racemase_N"/>
    <property type="match status" value="1"/>
</dbReference>
<comment type="cofactor">
    <cofactor evidence="1 4">
        <name>pyridoxal 5'-phosphate</name>
        <dbReference type="ChEBI" id="CHEBI:597326"/>
    </cofactor>
</comment>
<comment type="pathway">
    <text evidence="4">Amino-acid biosynthesis; D-alanine biosynthesis; D-alanine from L-alanine: step 1/1.</text>
</comment>
<dbReference type="EC" id="5.1.1.1" evidence="4"/>
<dbReference type="PANTHER" id="PTHR30511:SF0">
    <property type="entry name" value="ALANINE RACEMASE, CATABOLIC-RELATED"/>
    <property type="match status" value="1"/>
</dbReference>
<evidence type="ECO:0000313" key="7">
    <source>
        <dbReference type="Proteomes" id="UP001208017"/>
    </source>
</evidence>
<dbReference type="PANTHER" id="PTHR30511">
    <property type="entry name" value="ALANINE RACEMASE"/>
    <property type="match status" value="1"/>
</dbReference>
<sequence>MFGRPTWAEIDLDAIEHNVREMKRLLPEGTELMAVVKANGYGHGAGPVAKAALASGATRLAVASVEEGIELREEGIDAPILVMGYTDPACAGDVVAWNLTQTVYEPQFLAALQTAAAAAHAVVKVHIKVDTGMGRIGVSSAEELLALVKQVQDSQALLLEGIFTHFATSDEADTSYADEQTAKWQEICAMLDRADINVSLRHISNSAAILHHPRCSDKPLGNMVRLGISMYGYYPSDEVQKAAPLRPALRLVSRIVHVKAVPAGTSISYGATHTTEQDGTLIATVPVGYADGYSRSLSGKGHALVRGVRVPVIGRVCMDQLMLDVSAVPDAQMGDEVVLYGAQGEAVIDLEEVAAQIGTISYEVCCDLGRRVPRVYKQQGETVLVRKL</sequence>
<comment type="function">
    <text evidence="4">Catalyzes the interconversion of L-alanine and D-alanine. May also act on other amino acids.</text>
</comment>
<dbReference type="NCBIfam" id="TIGR00492">
    <property type="entry name" value="alr"/>
    <property type="match status" value="1"/>
</dbReference>
<dbReference type="Pfam" id="PF00842">
    <property type="entry name" value="Ala_racemase_C"/>
    <property type="match status" value="1"/>
</dbReference>
<evidence type="ECO:0000256" key="3">
    <source>
        <dbReference type="ARBA" id="ARBA00023235"/>
    </source>
</evidence>
<dbReference type="InterPro" id="IPR000821">
    <property type="entry name" value="Ala_racemase"/>
</dbReference>
<organism evidence="6 7">
    <name type="scientific">Tumebacillus lacus</name>
    <dbReference type="NCBI Taxonomy" id="2995335"/>
    <lineage>
        <taxon>Bacteria</taxon>
        <taxon>Bacillati</taxon>
        <taxon>Bacillota</taxon>
        <taxon>Bacilli</taxon>
        <taxon>Bacillales</taxon>
        <taxon>Alicyclobacillaceae</taxon>
        <taxon>Tumebacillus</taxon>
    </lineage>
</organism>
<dbReference type="HAMAP" id="MF_01201">
    <property type="entry name" value="Ala_racemase"/>
    <property type="match status" value="1"/>
</dbReference>
<feature type="binding site" evidence="4">
    <location>
        <position position="318"/>
    </location>
    <ligand>
        <name>substrate</name>
    </ligand>
</feature>
<dbReference type="Gene3D" id="2.40.37.10">
    <property type="entry name" value="Lyase, Ornithine Decarboxylase, Chain A, domain 1"/>
    <property type="match status" value="1"/>
</dbReference>
<keyword evidence="7" id="KW-1185">Reference proteome</keyword>
<dbReference type="SUPFAM" id="SSF50621">
    <property type="entry name" value="Alanine racemase C-terminal domain-like"/>
    <property type="match status" value="1"/>
</dbReference>
<dbReference type="InterPro" id="IPR001608">
    <property type="entry name" value="Ala_racemase_N"/>
</dbReference>
<feature type="modified residue" description="N6-(pyridoxal phosphate)lysine" evidence="4">
    <location>
        <position position="37"/>
    </location>
</feature>
<proteinExistence type="inferred from homology"/>
<dbReference type="Gene3D" id="3.20.20.10">
    <property type="entry name" value="Alanine racemase"/>
    <property type="match status" value="1"/>
</dbReference>
<dbReference type="InterPro" id="IPR009006">
    <property type="entry name" value="Ala_racemase/Decarboxylase_C"/>
</dbReference>
<dbReference type="RefSeq" id="WP_267153482.1">
    <property type="nucleotide sequence ID" value="NZ_JAPMLT010000017.1"/>
</dbReference>
<comment type="similarity">
    <text evidence="4">Belongs to the alanine racemase family.</text>
</comment>
<dbReference type="EMBL" id="JAPMLT010000017">
    <property type="protein sequence ID" value="MCX7572231.1"/>
    <property type="molecule type" value="Genomic_DNA"/>
</dbReference>
<feature type="domain" description="Alanine racemase C-terminal" evidence="5">
    <location>
        <begin position="248"/>
        <end position="377"/>
    </location>
</feature>
<feature type="active site" description="Proton acceptor; specific for L-alanine" evidence="4">
    <location>
        <position position="269"/>
    </location>
</feature>
<dbReference type="SUPFAM" id="SSF51419">
    <property type="entry name" value="PLP-binding barrel"/>
    <property type="match status" value="1"/>
</dbReference>
<dbReference type="InterPro" id="IPR011079">
    <property type="entry name" value="Ala_racemase_C"/>
</dbReference>
<dbReference type="SMART" id="SM01005">
    <property type="entry name" value="Ala_racemase_C"/>
    <property type="match status" value="1"/>
</dbReference>
<reference evidence="6 7" key="1">
    <citation type="submission" date="2022-11" db="EMBL/GenBank/DDBJ databases">
        <title>Study of microbial diversity in lake waters.</title>
        <authorList>
            <person name="Zhang J."/>
        </authorList>
    </citation>
    <scope>NUCLEOTIDE SEQUENCE [LARGE SCALE GENOMIC DNA]</scope>
    <source>
        <strain evidence="6 7">DT12</strain>
    </source>
</reference>
<evidence type="ECO:0000256" key="4">
    <source>
        <dbReference type="HAMAP-Rule" id="MF_01201"/>
    </source>
</evidence>
<comment type="catalytic activity">
    <reaction evidence="4">
        <text>L-alanine = D-alanine</text>
        <dbReference type="Rhea" id="RHEA:20249"/>
        <dbReference type="ChEBI" id="CHEBI:57416"/>
        <dbReference type="ChEBI" id="CHEBI:57972"/>
        <dbReference type="EC" id="5.1.1.1"/>
    </reaction>
</comment>
<feature type="binding site" evidence="4">
    <location>
        <position position="135"/>
    </location>
    <ligand>
        <name>substrate</name>
    </ligand>
</feature>
<gene>
    <name evidence="6" type="primary">alr</name>
    <name evidence="6" type="ORF">OS242_20185</name>
</gene>
<dbReference type="PROSITE" id="PS00395">
    <property type="entry name" value="ALANINE_RACEMASE"/>
    <property type="match status" value="1"/>
</dbReference>
<dbReference type="CDD" id="cd00430">
    <property type="entry name" value="PLPDE_III_AR"/>
    <property type="match status" value="1"/>
</dbReference>
<evidence type="ECO:0000256" key="2">
    <source>
        <dbReference type="ARBA" id="ARBA00022898"/>
    </source>
</evidence>
<evidence type="ECO:0000313" key="6">
    <source>
        <dbReference type="EMBL" id="MCX7572231.1"/>
    </source>
</evidence>
<comment type="caution">
    <text evidence="6">The sequence shown here is derived from an EMBL/GenBank/DDBJ whole genome shotgun (WGS) entry which is preliminary data.</text>
</comment>
<dbReference type="Proteomes" id="UP001208017">
    <property type="component" value="Unassembled WGS sequence"/>
</dbReference>
<dbReference type="PRINTS" id="PR00992">
    <property type="entry name" value="ALARACEMASE"/>
</dbReference>
<evidence type="ECO:0000259" key="5">
    <source>
        <dbReference type="SMART" id="SM01005"/>
    </source>
</evidence>